<keyword evidence="4" id="KW-1185">Reference proteome</keyword>
<sequence>MVRHMSATDSDMDKSEGERSSFLPPSSNLLTRRNLGVACVVATCIIVGCVAAFTNNDDQHYVFRFSDTAGRIAREPNAEGSRLGVFVGYGQSNSDCCGSDPNPTLAHGDSIFNYHADGDGATYVYREPMLGAFCPLSCPYGKIGNALIESGLYDEVVFATAGMPGAPIALINGEDPAAPYFVDGILYHQGESDHGFSASYSSSFSSLLSNLSSSGVSAARGHERCTRAWRRGAGGGVDADLREVQGGLAGLEGVVAGLWLEALE</sequence>
<feature type="transmembrane region" description="Helical" evidence="2">
    <location>
        <begin position="35"/>
        <end position="54"/>
    </location>
</feature>
<evidence type="ECO:0000256" key="1">
    <source>
        <dbReference type="SAM" id="MobiDB-lite"/>
    </source>
</evidence>
<gene>
    <name evidence="3" type="ORF">TeGR_g6595</name>
</gene>
<keyword evidence="2" id="KW-1133">Transmembrane helix</keyword>
<evidence type="ECO:0000256" key="2">
    <source>
        <dbReference type="SAM" id="Phobius"/>
    </source>
</evidence>
<proteinExistence type="predicted"/>
<comment type="caution">
    <text evidence="3">The sequence shown here is derived from an EMBL/GenBank/DDBJ whole genome shotgun (WGS) entry which is preliminary data.</text>
</comment>
<dbReference type="SUPFAM" id="SSF52266">
    <property type="entry name" value="SGNH hydrolase"/>
    <property type="match status" value="1"/>
</dbReference>
<keyword evidence="2" id="KW-0472">Membrane</keyword>
<keyword evidence="2" id="KW-0812">Transmembrane</keyword>
<name>A0ABQ6N7Z0_9STRA</name>
<evidence type="ECO:0000313" key="3">
    <source>
        <dbReference type="EMBL" id="GMI43566.1"/>
    </source>
</evidence>
<reference evidence="3 4" key="1">
    <citation type="journal article" date="2023" name="Commun. Biol.">
        <title>Genome analysis of Parmales, the sister group of diatoms, reveals the evolutionary specialization of diatoms from phago-mixotrophs to photoautotrophs.</title>
        <authorList>
            <person name="Ban H."/>
            <person name="Sato S."/>
            <person name="Yoshikawa S."/>
            <person name="Yamada K."/>
            <person name="Nakamura Y."/>
            <person name="Ichinomiya M."/>
            <person name="Sato N."/>
            <person name="Blanc-Mathieu R."/>
            <person name="Endo H."/>
            <person name="Kuwata A."/>
            <person name="Ogata H."/>
        </authorList>
    </citation>
    <scope>NUCLEOTIDE SEQUENCE [LARGE SCALE GENOMIC DNA]</scope>
</reference>
<evidence type="ECO:0000313" key="4">
    <source>
        <dbReference type="Proteomes" id="UP001165060"/>
    </source>
</evidence>
<dbReference type="EMBL" id="BRYB01001131">
    <property type="protein sequence ID" value="GMI43566.1"/>
    <property type="molecule type" value="Genomic_DNA"/>
</dbReference>
<feature type="region of interest" description="Disordered" evidence="1">
    <location>
        <begin position="1"/>
        <end position="25"/>
    </location>
</feature>
<dbReference type="Proteomes" id="UP001165060">
    <property type="component" value="Unassembled WGS sequence"/>
</dbReference>
<accession>A0ABQ6N7Z0</accession>
<organism evidence="3 4">
    <name type="scientific">Tetraparma gracilis</name>
    <dbReference type="NCBI Taxonomy" id="2962635"/>
    <lineage>
        <taxon>Eukaryota</taxon>
        <taxon>Sar</taxon>
        <taxon>Stramenopiles</taxon>
        <taxon>Ochrophyta</taxon>
        <taxon>Bolidophyceae</taxon>
        <taxon>Parmales</taxon>
        <taxon>Triparmaceae</taxon>
        <taxon>Tetraparma</taxon>
    </lineage>
</organism>
<protein>
    <submittedName>
        <fullName evidence="3">Uncharacterized protein</fullName>
    </submittedName>
</protein>